<evidence type="ECO:0000256" key="4">
    <source>
        <dbReference type="SAM" id="Phobius"/>
    </source>
</evidence>
<keyword evidence="4" id="KW-0812">Transmembrane</keyword>
<dbReference type="CDD" id="cd02696">
    <property type="entry name" value="MurNAc-LAA"/>
    <property type="match status" value="1"/>
</dbReference>
<dbReference type="RefSeq" id="WP_081865500.1">
    <property type="nucleotide sequence ID" value="NZ_ASRX01000065.1"/>
</dbReference>
<gene>
    <name evidence="6" type="ORF">CAP_7386</name>
</gene>
<sequence length="307" mass="33094">MLAATIGYLEKQRSAAQRDAGRAGSRRRVLLGMTGAVGLGVLAWAVRSRKGREDGVRARAPVVDAPRWPAPGATLSVPDLRLPPPGVPHRVVIDAGHGAPNNRGNTSCRCEREETFTLAAARAVAGRLEATGAFDLRVSREGDRPVTYHERVEDADAWGAEAFVSLHSDVRGKPERREGGCPVSVLSPGFSVLWSDEGEATLVARRAALARRVAARLEEAGFLPYDGAEYTGLYAPDAAQRGVFLDRHALEERIFVLRRPTMPSVLVETHHALDPREVTRWDDPFTLDVFAAALGAALLDTLAFGGP</sequence>
<dbReference type="OrthoDB" id="5381914at2"/>
<dbReference type="Gene3D" id="3.40.630.40">
    <property type="entry name" value="Zn-dependent exopeptidases"/>
    <property type="match status" value="1"/>
</dbReference>
<evidence type="ECO:0000256" key="1">
    <source>
        <dbReference type="ARBA" id="ARBA00001561"/>
    </source>
</evidence>
<reference evidence="6 7" key="1">
    <citation type="submission" date="2013-05" db="EMBL/GenBank/DDBJ databases">
        <title>Genome assembly of Chondromyces apiculatus DSM 436.</title>
        <authorList>
            <person name="Sharma G."/>
            <person name="Khatri I."/>
            <person name="Kaur C."/>
            <person name="Mayilraj S."/>
            <person name="Subramanian S."/>
        </authorList>
    </citation>
    <scope>NUCLEOTIDE SEQUENCE [LARGE SCALE GENOMIC DNA]</scope>
    <source>
        <strain evidence="6 7">DSM 436</strain>
    </source>
</reference>
<dbReference type="InterPro" id="IPR050695">
    <property type="entry name" value="N-acetylmuramoyl_amidase_3"/>
</dbReference>
<dbReference type="STRING" id="1192034.CAP_7386"/>
<dbReference type="InterPro" id="IPR002508">
    <property type="entry name" value="MurNAc-LAA_cat"/>
</dbReference>
<evidence type="ECO:0000256" key="2">
    <source>
        <dbReference type="ARBA" id="ARBA00011901"/>
    </source>
</evidence>
<dbReference type="GO" id="GO:0030288">
    <property type="term" value="C:outer membrane-bounded periplasmic space"/>
    <property type="evidence" value="ECO:0007669"/>
    <property type="project" value="TreeGrafter"/>
</dbReference>
<keyword evidence="4" id="KW-0472">Membrane</keyword>
<comment type="catalytic activity">
    <reaction evidence="1">
        <text>Hydrolyzes the link between N-acetylmuramoyl residues and L-amino acid residues in certain cell-wall glycopeptides.</text>
        <dbReference type="EC" id="3.5.1.28"/>
    </reaction>
</comment>
<proteinExistence type="predicted"/>
<dbReference type="EC" id="3.5.1.28" evidence="2"/>
<comment type="caution">
    <text evidence="6">The sequence shown here is derived from an EMBL/GenBank/DDBJ whole genome shotgun (WGS) entry which is preliminary data.</text>
</comment>
<feature type="domain" description="MurNAc-LAA" evidence="5">
    <location>
        <begin position="152"/>
        <end position="299"/>
    </location>
</feature>
<keyword evidence="4" id="KW-1133">Transmembrane helix</keyword>
<keyword evidence="7" id="KW-1185">Reference proteome</keyword>
<dbReference type="EMBL" id="ASRX01000065">
    <property type="protein sequence ID" value="EYF02175.1"/>
    <property type="molecule type" value="Genomic_DNA"/>
</dbReference>
<dbReference type="AlphaFoldDB" id="A0A017SZZ3"/>
<dbReference type="eggNOG" id="COG0860">
    <property type="taxonomic scope" value="Bacteria"/>
</dbReference>
<evidence type="ECO:0000313" key="7">
    <source>
        <dbReference type="Proteomes" id="UP000019678"/>
    </source>
</evidence>
<dbReference type="GO" id="GO:0008745">
    <property type="term" value="F:N-acetylmuramoyl-L-alanine amidase activity"/>
    <property type="evidence" value="ECO:0007669"/>
    <property type="project" value="UniProtKB-EC"/>
</dbReference>
<dbReference type="SUPFAM" id="SSF53187">
    <property type="entry name" value="Zn-dependent exopeptidases"/>
    <property type="match status" value="1"/>
</dbReference>
<evidence type="ECO:0000313" key="6">
    <source>
        <dbReference type="EMBL" id="EYF02175.1"/>
    </source>
</evidence>
<dbReference type="Proteomes" id="UP000019678">
    <property type="component" value="Unassembled WGS sequence"/>
</dbReference>
<protein>
    <recommendedName>
        <fullName evidence="2">N-acetylmuramoyl-L-alanine amidase</fullName>
        <ecNumber evidence="2">3.5.1.28</ecNumber>
    </recommendedName>
</protein>
<accession>A0A017SZZ3</accession>
<name>A0A017SZZ3_9BACT</name>
<dbReference type="SMART" id="SM00646">
    <property type="entry name" value="Ami_3"/>
    <property type="match status" value="1"/>
</dbReference>
<evidence type="ECO:0000256" key="3">
    <source>
        <dbReference type="ARBA" id="ARBA00022801"/>
    </source>
</evidence>
<organism evidence="6 7">
    <name type="scientific">Chondromyces apiculatus DSM 436</name>
    <dbReference type="NCBI Taxonomy" id="1192034"/>
    <lineage>
        <taxon>Bacteria</taxon>
        <taxon>Pseudomonadati</taxon>
        <taxon>Myxococcota</taxon>
        <taxon>Polyangia</taxon>
        <taxon>Polyangiales</taxon>
        <taxon>Polyangiaceae</taxon>
        <taxon>Chondromyces</taxon>
    </lineage>
</organism>
<feature type="transmembrane region" description="Helical" evidence="4">
    <location>
        <begin position="29"/>
        <end position="46"/>
    </location>
</feature>
<dbReference type="Pfam" id="PF01520">
    <property type="entry name" value="Amidase_3"/>
    <property type="match status" value="1"/>
</dbReference>
<dbReference type="GO" id="GO:0009253">
    <property type="term" value="P:peptidoglycan catabolic process"/>
    <property type="evidence" value="ECO:0007669"/>
    <property type="project" value="InterPro"/>
</dbReference>
<dbReference type="PANTHER" id="PTHR30404">
    <property type="entry name" value="N-ACETYLMURAMOYL-L-ALANINE AMIDASE"/>
    <property type="match status" value="1"/>
</dbReference>
<keyword evidence="3" id="KW-0378">Hydrolase</keyword>
<evidence type="ECO:0000259" key="5">
    <source>
        <dbReference type="SMART" id="SM00646"/>
    </source>
</evidence>
<dbReference type="PANTHER" id="PTHR30404:SF0">
    <property type="entry name" value="N-ACETYLMURAMOYL-L-ALANINE AMIDASE AMIC"/>
    <property type="match status" value="1"/>
</dbReference>